<evidence type="ECO:0000256" key="1">
    <source>
        <dbReference type="ARBA" id="ARBA00022722"/>
    </source>
</evidence>
<keyword evidence="1" id="KW-0540">Nuclease</keyword>
<dbReference type="InterPro" id="IPR002729">
    <property type="entry name" value="CRISPR-assoc_Cas1"/>
</dbReference>
<gene>
    <name evidence="7" type="ORF">MSZNOR_1024</name>
</gene>
<evidence type="ECO:0000313" key="8">
    <source>
        <dbReference type="Proteomes" id="UP001162030"/>
    </source>
</evidence>
<dbReference type="Pfam" id="PF01867">
    <property type="entry name" value="Cas_Cas1"/>
    <property type="match status" value="1"/>
</dbReference>
<sequence>MRPLYLQGPGTVVRRDGPALRVARSGAAERWFPLRRISQVVSAAHIDWSIEALLACAESRITVSFIDEEGTVLARLIGKPGNRCELRQRLLDFLLRPDWREQYEQWTTAMERMALRSVIRRTGLAFDQPPEAKALRQLFQDGARGMGQLPAYERIGREVFGLLTGVVTKHLADAGITTETELMGELNPVTTLSSILFWDFQLARLAWLEDRLRENQLGIPERLEIVSFFEARRKRTVHLTRGLLNRLHRWLIELE</sequence>
<evidence type="ECO:0000256" key="3">
    <source>
        <dbReference type="ARBA" id="ARBA00022759"/>
    </source>
</evidence>
<proteinExistence type="predicted"/>
<dbReference type="Proteomes" id="UP001162030">
    <property type="component" value="Chromosome"/>
</dbReference>
<evidence type="ECO:0000256" key="5">
    <source>
        <dbReference type="ARBA" id="ARBA00022842"/>
    </source>
</evidence>
<keyword evidence="5" id="KW-0460">Magnesium</keyword>
<evidence type="ECO:0000256" key="6">
    <source>
        <dbReference type="ARBA" id="ARBA00023118"/>
    </source>
</evidence>
<evidence type="ECO:0000256" key="4">
    <source>
        <dbReference type="ARBA" id="ARBA00022801"/>
    </source>
</evidence>
<dbReference type="EMBL" id="OX458333">
    <property type="protein sequence ID" value="CAI8770629.1"/>
    <property type="molecule type" value="Genomic_DNA"/>
</dbReference>
<dbReference type="InterPro" id="IPR042211">
    <property type="entry name" value="CRISPR-assoc_Cas1_N"/>
</dbReference>
<reference evidence="7 8" key="1">
    <citation type="submission" date="2023-03" db="EMBL/GenBank/DDBJ databases">
        <authorList>
            <person name="Pearce D."/>
        </authorList>
    </citation>
    <scope>NUCLEOTIDE SEQUENCE [LARGE SCALE GENOMIC DNA]</scope>
    <source>
        <strain evidence="7">Msz</strain>
    </source>
</reference>
<dbReference type="RefSeq" id="WP_317963721.1">
    <property type="nucleotide sequence ID" value="NZ_OX458333.1"/>
</dbReference>
<keyword evidence="4" id="KW-0378">Hydrolase</keyword>
<keyword evidence="3" id="KW-0255">Endonuclease</keyword>
<protein>
    <submittedName>
        <fullName evidence="7">CRISPR associated protein Cas1 family</fullName>
    </submittedName>
</protein>
<name>A0ABN8WZ47_9GAMM</name>
<evidence type="ECO:0000256" key="2">
    <source>
        <dbReference type="ARBA" id="ARBA00022723"/>
    </source>
</evidence>
<organism evidence="7 8">
    <name type="scientific">Methylocaldum szegediense</name>
    <dbReference type="NCBI Taxonomy" id="73780"/>
    <lineage>
        <taxon>Bacteria</taxon>
        <taxon>Pseudomonadati</taxon>
        <taxon>Pseudomonadota</taxon>
        <taxon>Gammaproteobacteria</taxon>
        <taxon>Methylococcales</taxon>
        <taxon>Methylococcaceae</taxon>
        <taxon>Methylocaldum</taxon>
    </lineage>
</organism>
<keyword evidence="6" id="KW-0051">Antiviral defense</keyword>
<evidence type="ECO:0000313" key="7">
    <source>
        <dbReference type="EMBL" id="CAI8770629.1"/>
    </source>
</evidence>
<keyword evidence="2" id="KW-0479">Metal-binding</keyword>
<accession>A0ABN8WZ47</accession>
<keyword evidence="8" id="KW-1185">Reference proteome</keyword>
<dbReference type="Gene3D" id="3.100.10.20">
    <property type="entry name" value="CRISPR-associated endonuclease Cas1, N-terminal domain"/>
    <property type="match status" value="1"/>
</dbReference>